<protein>
    <submittedName>
        <fullName evidence="9">Putative sigma factor [Streptomyces bingchenggensis BCW-1]</fullName>
    </submittedName>
</protein>
<dbReference type="InterPro" id="IPR032710">
    <property type="entry name" value="NTF2-like_dom_sf"/>
</dbReference>
<dbReference type="Pfam" id="PF08281">
    <property type="entry name" value="Sigma70_r4_2"/>
    <property type="match status" value="1"/>
</dbReference>
<comment type="similarity">
    <text evidence="1">Belongs to the sigma-70 factor family. ECF subfamily.</text>
</comment>
<dbReference type="InterPro" id="IPR013325">
    <property type="entry name" value="RNA_pol_sigma_r2"/>
</dbReference>
<accession>A0A375YMY3</accession>
<dbReference type="PANTHER" id="PTHR30173">
    <property type="entry name" value="SIGMA 19 FACTOR"/>
    <property type="match status" value="1"/>
</dbReference>
<feature type="domain" description="RNA polymerase sigma-70 region 2" evidence="7">
    <location>
        <begin position="16"/>
        <end position="79"/>
    </location>
</feature>
<name>A0A375YMY3_MYCPF</name>
<dbReference type="SUPFAM" id="SSF88946">
    <property type="entry name" value="Sigma2 domain of RNA polymerase sigma factors"/>
    <property type="match status" value="1"/>
</dbReference>
<dbReference type="SUPFAM" id="SSF88659">
    <property type="entry name" value="Sigma3 and sigma4 domains of RNA polymerase sigma factors"/>
    <property type="match status" value="1"/>
</dbReference>
<comment type="subunit">
    <text evidence="2">Interacts transiently with the RNA polymerase catalytic core formed by RpoA, RpoB, RpoC and RpoZ (2 alpha, 1 beta, 1 beta' and 1 omega subunit) to form the RNA polymerase holoenzyme that can initiate transcription.</text>
</comment>
<dbReference type="Proteomes" id="UP000252008">
    <property type="component" value="Unassembled WGS sequence"/>
</dbReference>
<dbReference type="InterPro" id="IPR013324">
    <property type="entry name" value="RNA_pol_sigma_r3/r4-like"/>
</dbReference>
<dbReference type="InterPro" id="IPR007627">
    <property type="entry name" value="RNA_pol_sigma70_r2"/>
</dbReference>
<dbReference type="Gene3D" id="1.10.10.10">
    <property type="entry name" value="Winged helix-like DNA-binding domain superfamily/Winged helix DNA-binding domain"/>
    <property type="match status" value="1"/>
</dbReference>
<dbReference type="Pfam" id="PF04542">
    <property type="entry name" value="Sigma70_r2"/>
    <property type="match status" value="1"/>
</dbReference>
<dbReference type="GO" id="GO:0006352">
    <property type="term" value="P:DNA-templated transcription initiation"/>
    <property type="evidence" value="ECO:0007669"/>
    <property type="project" value="InterPro"/>
</dbReference>
<keyword evidence="10" id="KW-1185">Reference proteome</keyword>
<dbReference type="STRING" id="39692.BST38_19350"/>
<dbReference type="InterPro" id="IPR052704">
    <property type="entry name" value="ECF_Sigma-70_Domain"/>
</dbReference>
<gene>
    <name evidence="9" type="ORF">MPP7335_04240</name>
</gene>
<feature type="domain" description="RNA polymerase sigma factor 70 region 4 type 2" evidence="8">
    <location>
        <begin position="120"/>
        <end position="169"/>
    </location>
</feature>
<evidence type="ECO:0000259" key="7">
    <source>
        <dbReference type="Pfam" id="PF04542"/>
    </source>
</evidence>
<dbReference type="PANTHER" id="PTHR30173:SF43">
    <property type="entry name" value="ECF RNA POLYMERASE SIGMA FACTOR SIGI-RELATED"/>
    <property type="match status" value="1"/>
</dbReference>
<keyword evidence="4" id="KW-0731">Sigma factor</keyword>
<dbReference type="InterPro" id="IPR014284">
    <property type="entry name" value="RNA_pol_sigma-70_dom"/>
</dbReference>
<dbReference type="SUPFAM" id="SSF54427">
    <property type="entry name" value="NTF2-like"/>
    <property type="match status" value="1"/>
</dbReference>
<evidence type="ECO:0000256" key="4">
    <source>
        <dbReference type="ARBA" id="ARBA00023082"/>
    </source>
</evidence>
<evidence type="ECO:0000256" key="6">
    <source>
        <dbReference type="ARBA" id="ARBA00023163"/>
    </source>
</evidence>
<sequence>MADVEIERPAADLDRALLINVAYRLLGSMADAEDAAQEAYVRWYRMAAADRDAIRTPAAWGVRVVTRICLDNLTSARRRREQYVGPWLPEPIPGRSFPTSSQPTDPAELVALDEHVTLAMLVVLDSMTPAERISFVLRDVFGYPFSEISEILGRSEAACRQLAVSARRRVEPARRCARDRLRHNDATIVLSKAFQRGDIVSVIELLDPDVTVTNDGGGRVRAAVRPIVGVQRVLRYLTGIRRREADVETSVVDVNGQAGLRMQRGGVTVAVGALEVRDGLVSRLWIVRNSDKLQYWNLDQAMRPVTTSNL</sequence>
<dbReference type="GO" id="GO:0003677">
    <property type="term" value="F:DNA binding"/>
    <property type="evidence" value="ECO:0007669"/>
    <property type="project" value="UniProtKB-KW"/>
</dbReference>
<evidence type="ECO:0000256" key="2">
    <source>
        <dbReference type="ARBA" id="ARBA00011344"/>
    </source>
</evidence>
<dbReference type="AlphaFoldDB" id="A0A375YMY3"/>
<evidence type="ECO:0000256" key="1">
    <source>
        <dbReference type="ARBA" id="ARBA00010641"/>
    </source>
</evidence>
<dbReference type="NCBIfam" id="NF007214">
    <property type="entry name" value="PRK09636.1"/>
    <property type="match status" value="1"/>
</dbReference>
<dbReference type="NCBIfam" id="TIGR02937">
    <property type="entry name" value="sigma70-ECF"/>
    <property type="match status" value="1"/>
</dbReference>
<keyword evidence="5" id="KW-0238">DNA-binding</keyword>
<keyword evidence="3" id="KW-0805">Transcription regulation</keyword>
<proteinExistence type="inferred from homology"/>
<evidence type="ECO:0000259" key="8">
    <source>
        <dbReference type="Pfam" id="PF08281"/>
    </source>
</evidence>
<evidence type="ECO:0000256" key="5">
    <source>
        <dbReference type="ARBA" id="ARBA00023125"/>
    </source>
</evidence>
<organism evidence="9 10">
    <name type="scientific">Mycolicibacterium parafortuitum</name>
    <name type="common">Mycobacterium parafortuitum</name>
    <dbReference type="NCBI Taxonomy" id="39692"/>
    <lineage>
        <taxon>Bacteria</taxon>
        <taxon>Bacillati</taxon>
        <taxon>Actinomycetota</taxon>
        <taxon>Actinomycetes</taxon>
        <taxon>Mycobacteriales</taxon>
        <taxon>Mycobacteriaceae</taxon>
        <taxon>Mycolicibacterium</taxon>
    </lineage>
</organism>
<dbReference type="Gene3D" id="3.10.450.50">
    <property type="match status" value="1"/>
</dbReference>
<dbReference type="GO" id="GO:0016987">
    <property type="term" value="F:sigma factor activity"/>
    <property type="evidence" value="ECO:0007669"/>
    <property type="project" value="UniProtKB-KW"/>
</dbReference>
<dbReference type="EMBL" id="UEGS01000001">
    <property type="protein sequence ID" value="SRX82480.1"/>
    <property type="molecule type" value="Genomic_DNA"/>
</dbReference>
<dbReference type="RefSeq" id="WP_083145082.1">
    <property type="nucleotide sequence ID" value="NZ_MVID01000019.1"/>
</dbReference>
<dbReference type="InterPro" id="IPR013249">
    <property type="entry name" value="RNA_pol_sigma70_r4_t2"/>
</dbReference>
<reference evidence="9 10" key="1">
    <citation type="submission" date="2018-05" db="EMBL/GenBank/DDBJ databases">
        <authorList>
            <consortium name="IHU Genomes"/>
        </authorList>
    </citation>
    <scope>NUCLEOTIDE SEQUENCE [LARGE SCALE GENOMIC DNA]</scope>
    <source>
        <strain evidence="9 10">P7335</strain>
    </source>
</reference>
<dbReference type="InterPro" id="IPR036388">
    <property type="entry name" value="WH-like_DNA-bd_sf"/>
</dbReference>
<evidence type="ECO:0000256" key="3">
    <source>
        <dbReference type="ARBA" id="ARBA00023015"/>
    </source>
</evidence>
<evidence type="ECO:0000313" key="10">
    <source>
        <dbReference type="Proteomes" id="UP000252008"/>
    </source>
</evidence>
<evidence type="ECO:0000313" key="9">
    <source>
        <dbReference type="EMBL" id="SRX82480.1"/>
    </source>
</evidence>
<dbReference type="Gene3D" id="1.10.1740.10">
    <property type="match status" value="1"/>
</dbReference>
<keyword evidence="6" id="KW-0804">Transcription</keyword>